<evidence type="ECO:0000256" key="11">
    <source>
        <dbReference type="ARBA" id="ARBA00023242"/>
    </source>
</evidence>
<dbReference type="SUPFAM" id="SSF56784">
    <property type="entry name" value="HAD-like"/>
    <property type="match status" value="1"/>
</dbReference>
<dbReference type="SMART" id="SM00292">
    <property type="entry name" value="BRCT"/>
    <property type="match status" value="1"/>
</dbReference>
<reference evidence="18" key="1">
    <citation type="submission" date="2021-01" db="UniProtKB">
        <authorList>
            <consortium name="EnsemblPlants"/>
        </authorList>
    </citation>
    <scope>IDENTIFICATION</scope>
</reference>
<dbReference type="InterPro" id="IPR036412">
    <property type="entry name" value="HAD-like_sf"/>
</dbReference>
<evidence type="ECO:0000259" key="16">
    <source>
        <dbReference type="PROSITE" id="PS50172"/>
    </source>
</evidence>
<sequence length="436" mass="49472">MSVVTDSPVHSSSSDDFAAFLDGELDSVSDEEHEIESSVKRRKVESSGYVEEIQESVSVTSVGRGSGKSREKDKCSHPGVFSQMCYACGEKIEEDSGVTLRYIHKELRLGSDELARLRTKDVKNLLRHRKLYMILDLDHTLLNSTGITDVAPDEEYLRNPPNYMEGSLFVVPKMPIMTKLRPFVRDFLKQASSMFEMYIYTMGDSHYAAAMASLLDPKKEYFDARVISRDESTQKHQKGLDLVLGQESAVVILDDTETVWSRHMDNLILIERYNFFASSCRQHKIPCKSLAELRTDESESDGILATVLQVLKRIHCAFFKDLGDDPADRDVRQVLRSERSEILKGCKIVFSRVFSLYVQAETHILWRIAEGLGATCCTEVDPSVTHVVAADAGTEKARWAVKENKFLVNQQWIEAANFLWKRQPEDNFPVKPPKNT</sequence>
<comment type="subcellular location">
    <subcellularLocation>
        <location evidence="4 15">Nucleus</location>
    </subcellularLocation>
</comment>
<organism evidence="18 19">
    <name type="scientific">Kalanchoe fedtschenkoi</name>
    <name type="common">Lavender scallops</name>
    <name type="synonym">South American air plant</name>
    <dbReference type="NCBI Taxonomy" id="63787"/>
    <lineage>
        <taxon>Eukaryota</taxon>
        <taxon>Viridiplantae</taxon>
        <taxon>Streptophyta</taxon>
        <taxon>Embryophyta</taxon>
        <taxon>Tracheophyta</taxon>
        <taxon>Spermatophyta</taxon>
        <taxon>Magnoliopsida</taxon>
        <taxon>eudicotyledons</taxon>
        <taxon>Gunneridae</taxon>
        <taxon>Pentapetalae</taxon>
        <taxon>Saxifragales</taxon>
        <taxon>Crassulaceae</taxon>
        <taxon>Kalanchoe</taxon>
    </lineage>
</organism>
<evidence type="ECO:0000259" key="17">
    <source>
        <dbReference type="PROSITE" id="PS50969"/>
    </source>
</evidence>
<evidence type="ECO:0000313" key="19">
    <source>
        <dbReference type="Proteomes" id="UP000594263"/>
    </source>
</evidence>
<dbReference type="Pfam" id="PF03031">
    <property type="entry name" value="NIF"/>
    <property type="match status" value="1"/>
</dbReference>
<feature type="domain" description="FCP1 homology" evidence="17">
    <location>
        <begin position="126"/>
        <end position="296"/>
    </location>
</feature>
<comment type="subunit">
    <text evidence="14">Interacts with RAP74.</text>
</comment>
<dbReference type="InterPro" id="IPR011947">
    <property type="entry name" value="FCP1_euk"/>
</dbReference>
<dbReference type="Gene3D" id="3.40.50.10190">
    <property type="entry name" value="BRCT domain"/>
    <property type="match status" value="1"/>
</dbReference>
<name>A0A7N0V188_KALFE</name>
<keyword evidence="6" id="KW-0479">Metal-binding</keyword>
<keyword evidence="10" id="KW-0804">Transcription</keyword>
<keyword evidence="19" id="KW-1185">Reference proteome</keyword>
<dbReference type="PROSITE" id="PS50969">
    <property type="entry name" value="FCP1"/>
    <property type="match status" value="1"/>
</dbReference>
<comment type="cofactor">
    <cofactor evidence="2">
        <name>Co(2+)</name>
        <dbReference type="ChEBI" id="CHEBI:48828"/>
    </cofactor>
</comment>
<dbReference type="Gramene" id="Kaladp0095s0582.1.v1.1">
    <property type="protein sequence ID" value="Kaladp0095s0582.1.v1.1"/>
    <property type="gene ID" value="Kaladp0095s0582.v1.1"/>
</dbReference>
<dbReference type="OMA" id="GDIFMLE"/>
<evidence type="ECO:0000256" key="7">
    <source>
        <dbReference type="ARBA" id="ARBA00022801"/>
    </source>
</evidence>
<dbReference type="SMART" id="SM00577">
    <property type="entry name" value="CPDc"/>
    <property type="match status" value="1"/>
</dbReference>
<dbReference type="GO" id="GO:0003723">
    <property type="term" value="F:RNA binding"/>
    <property type="evidence" value="ECO:0007669"/>
    <property type="project" value="UniProtKB-KW"/>
</dbReference>
<dbReference type="CDD" id="cd17729">
    <property type="entry name" value="BRCT_CTDP1"/>
    <property type="match status" value="1"/>
</dbReference>
<evidence type="ECO:0000256" key="13">
    <source>
        <dbReference type="ARBA" id="ARBA00048336"/>
    </source>
</evidence>
<dbReference type="InterPro" id="IPR039189">
    <property type="entry name" value="Fcp1"/>
</dbReference>
<dbReference type="SUPFAM" id="SSF52113">
    <property type="entry name" value="BRCT domain"/>
    <property type="match status" value="1"/>
</dbReference>
<evidence type="ECO:0000256" key="15">
    <source>
        <dbReference type="RuleBase" id="RU366066"/>
    </source>
</evidence>
<evidence type="ECO:0000256" key="5">
    <source>
        <dbReference type="ARBA" id="ARBA00022491"/>
    </source>
</evidence>
<comment type="cofactor">
    <cofactor evidence="3">
        <name>Mg(2+)</name>
        <dbReference type="ChEBI" id="CHEBI:18420"/>
    </cofactor>
</comment>
<dbReference type="GO" id="GO:0046872">
    <property type="term" value="F:metal ion binding"/>
    <property type="evidence" value="ECO:0007669"/>
    <property type="project" value="UniProtKB-KW"/>
</dbReference>
<evidence type="ECO:0000256" key="6">
    <source>
        <dbReference type="ARBA" id="ARBA00022723"/>
    </source>
</evidence>
<evidence type="ECO:0000256" key="10">
    <source>
        <dbReference type="ARBA" id="ARBA00023163"/>
    </source>
</evidence>
<evidence type="ECO:0000256" key="12">
    <source>
        <dbReference type="ARBA" id="ARBA00047761"/>
    </source>
</evidence>
<evidence type="ECO:0000256" key="3">
    <source>
        <dbReference type="ARBA" id="ARBA00001946"/>
    </source>
</evidence>
<evidence type="ECO:0000256" key="4">
    <source>
        <dbReference type="ARBA" id="ARBA00004123"/>
    </source>
</evidence>
<dbReference type="CDD" id="cd07521">
    <property type="entry name" value="HAD_FCP1-like"/>
    <property type="match status" value="1"/>
</dbReference>
<evidence type="ECO:0000256" key="2">
    <source>
        <dbReference type="ARBA" id="ARBA00001941"/>
    </source>
</evidence>
<dbReference type="FunFam" id="3.40.50.10190:FF:000014">
    <property type="entry name" value="RNA polymerase II C-terminal domain phosphatase-like 3"/>
    <property type="match status" value="1"/>
</dbReference>
<dbReference type="GO" id="GO:0009651">
    <property type="term" value="P:response to salt stress"/>
    <property type="evidence" value="ECO:0007669"/>
    <property type="project" value="UniProtKB-ARBA"/>
</dbReference>
<dbReference type="EnsemblPlants" id="Kaladp0095s0582.1.v1.1">
    <property type="protein sequence ID" value="Kaladp0095s0582.1.v1.1"/>
    <property type="gene ID" value="Kaladp0095s0582.v1.1"/>
</dbReference>
<dbReference type="GO" id="GO:0005634">
    <property type="term" value="C:nucleus"/>
    <property type="evidence" value="ECO:0007669"/>
    <property type="project" value="UniProtKB-SubCell"/>
</dbReference>
<keyword evidence="5" id="KW-0678">Repressor</keyword>
<evidence type="ECO:0000313" key="18">
    <source>
        <dbReference type="EnsemblPlants" id="Kaladp0095s0582.1.v1.1"/>
    </source>
</evidence>
<dbReference type="AlphaFoldDB" id="A0A7N0V188"/>
<keyword evidence="11 15" id="KW-0539">Nucleus</keyword>
<dbReference type="PANTHER" id="PTHR23081">
    <property type="entry name" value="RNA POLYMERASE II CTD PHOSPHATASE"/>
    <property type="match status" value="1"/>
</dbReference>
<accession>A0A7N0V188</accession>
<protein>
    <recommendedName>
        <fullName evidence="15">RNA polymerase II C-terminal domain phosphatase-like</fullName>
        <ecNumber evidence="15">3.1.3.16</ecNumber>
    </recommendedName>
</protein>
<dbReference type="PROSITE" id="PS50172">
    <property type="entry name" value="BRCT"/>
    <property type="match status" value="1"/>
</dbReference>
<dbReference type="Gene3D" id="3.40.50.1000">
    <property type="entry name" value="HAD superfamily/HAD-like"/>
    <property type="match status" value="1"/>
</dbReference>
<keyword evidence="7 15" id="KW-0378">Hydrolase</keyword>
<dbReference type="InterPro" id="IPR023214">
    <property type="entry name" value="HAD_sf"/>
</dbReference>
<dbReference type="GO" id="GO:0008420">
    <property type="term" value="F:RNA polymerase II CTD heptapeptide repeat phosphatase activity"/>
    <property type="evidence" value="ECO:0007669"/>
    <property type="project" value="UniProtKB-UniRule"/>
</dbReference>
<comment type="cofactor">
    <cofactor evidence="1">
        <name>Mn(2+)</name>
        <dbReference type="ChEBI" id="CHEBI:29035"/>
    </cofactor>
</comment>
<dbReference type="PANTHER" id="PTHR23081:SF36">
    <property type="entry name" value="RNA POLYMERASE II SUBUNIT A C-TERMINAL DOMAIN PHOSPHATASE"/>
    <property type="match status" value="1"/>
</dbReference>
<dbReference type="NCBIfam" id="TIGR02250">
    <property type="entry name" value="FCP1_euk"/>
    <property type="match status" value="1"/>
</dbReference>
<dbReference type="InterPro" id="IPR004274">
    <property type="entry name" value="FCP1_dom"/>
</dbReference>
<dbReference type="Pfam" id="PF00533">
    <property type="entry name" value="BRCT"/>
    <property type="match status" value="1"/>
</dbReference>
<evidence type="ECO:0000256" key="14">
    <source>
        <dbReference type="ARBA" id="ARBA00063107"/>
    </source>
</evidence>
<evidence type="ECO:0000256" key="8">
    <source>
        <dbReference type="ARBA" id="ARBA00022884"/>
    </source>
</evidence>
<keyword evidence="8" id="KW-0694">RNA-binding</keyword>
<comment type="catalytic activity">
    <reaction evidence="12 15">
        <text>O-phospho-L-seryl-[protein] + H2O = L-seryl-[protein] + phosphate</text>
        <dbReference type="Rhea" id="RHEA:20629"/>
        <dbReference type="Rhea" id="RHEA-COMP:9863"/>
        <dbReference type="Rhea" id="RHEA-COMP:11604"/>
        <dbReference type="ChEBI" id="CHEBI:15377"/>
        <dbReference type="ChEBI" id="CHEBI:29999"/>
        <dbReference type="ChEBI" id="CHEBI:43474"/>
        <dbReference type="ChEBI" id="CHEBI:83421"/>
        <dbReference type="EC" id="3.1.3.16"/>
    </reaction>
</comment>
<keyword evidence="9" id="KW-0805">Transcription regulation</keyword>
<dbReference type="Proteomes" id="UP000594263">
    <property type="component" value="Unplaced"/>
</dbReference>
<dbReference type="InterPro" id="IPR001357">
    <property type="entry name" value="BRCT_dom"/>
</dbReference>
<comment type="catalytic activity">
    <reaction evidence="13 15">
        <text>O-phospho-L-threonyl-[protein] + H2O = L-threonyl-[protein] + phosphate</text>
        <dbReference type="Rhea" id="RHEA:47004"/>
        <dbReference type="Rhea" id="RHEA-COMP:11060"/>
        <dbReference type="Rhea" id="RHEA-COMP:11605"/>
        <dbReference type="ChEBI" id="CHEBI:15377"/>
        <dbReference type="ChEBI" id="CHEBI:30013"/>
        <dbReference type="ChEBI" id="CHEBI:43474"/>
        <dbReference type="ChEBI" id="CHEBI:61977"/>
        <dbReference type="EC" id="3.1.3.16"/>
    </reaction>
</comment>
<evidence type="ECO:0000256" key="1">
    <source>
        <dbReference type="ARBA" id="ARBA00001936"/>
    </source>
</evidence>
<dbReference type="FunFam" id="3.40.50.1000:FF:000125">
    <property type="entry name" value="RNA polymerase II C-terminal domain phosphatase-like 4"/>
    <property type="match status" value="1"/>
</dbReference>
<comment type="function">
    <text evidence="15">This promotes the activity of RNA polymerase II.</text>
</comment>
<dbReference type="InterPro" id="IPR036420">
    <property type="entry name" value="BRCT_dom_sf"/>
</dbReference>
<evidence type="ECO:0000256" key="9">
    <source>
        <dbReference type="ARBA" id="ARBA00023015"/>
    </source>
</evidence>
<proteinExistence type="predicted"/>
<dbReference type="EC" id="3.1.3.16" evidence="15"/>
<feature type="domain" description="BRCT" evidence="16">
    <location>
        <begin position="338"/>
        <end position="430"/>
    </location>
</feature>